<keyword evidence="2" id="KW-1185">Reference proteome</keyword>
<feature type="non-terminal residue" evidence="1">
    <location>
        <position position="72"/>
    </location>
</feature>
<dbReference type="Proteomes" id="UP001189624">
    <property type="component" value="Chromosome 7"/>
</dbReference>
<accession>A0AA86TJ72</accession>
<name>A0AA86TJ72_9FABA</name>
<gene>
    <name evidence="1" type="ORF">AYBTSS11_LOCUS22333</name>
</gene>
<organism evidence="1 2">
    <name type="scientific">Sphenostylis stenocarpa</name>
    <dbReference type="NCBI Taxonomy" id="92480"/>
    <lineage>
        <taxon>Eukaryota</taxon>
        <taxon>Viridiplantae</taxon>
        <taxon>Streptophyta</taxon>
        <taxon>Embryophyta</taxon>
        <taxon>Tracheophyta</taxon>
        <taxon>Spermatophyta</taxon>
        <taxon>Magnoliopsida</taxon>
        <taxon>eudicotyledons</taxon>
        <taxon>Gunneridae</taxon>
        <taxon>Pentapetalae</taxon>
        <taxon>rosids</taxon>
        <taxon>fabids</taxon>
        <taxon>Fabales</taxon>
        <taxon>Fabaceae</taxon>
        <taxon>Papilionoideae</taxon>
        <taxon>50 kb inversion clade</taxon>
        <taxon>NPAAA clade</taxon>
        <taxon>indigoferoid/millettioid clade</taxon>
        <taxon>Phaseoleae</taxon>
        <taxon>Sphenostylis</taxon>
    </lineage>
</organism>
<proteinExistence type="predicted"/>
<reference evidence="1" key="1">
    <citation type="submission" date="2023-10" db="EMBL/GenBank/DDBJ databases">
        <authorList>
            <person name="Domelevo Entfellner J.-B."/>
        </authorList>
    </citation>
    <scope>NUCLEOTIDE SEQUENCE</scope>
</reference>
<dbReference type="AlphaFoldDB" id="A0AA86TJ72"/>
<dbReference type="Gramene" id="rna-AYBTSS11_LOCUS22333">
    <property type="protein sequence ID" value="CAJ1969579.1"/>
    <property type="gene ID" value="gene-AYBTSS11_LOCUS22333"/>
</dbReference>
<dbReference type="EMBL" id="OY731404">
    <property type="protein sequence ID" value="CAJ1969579.1"/>
    <property type="molecule type" value="Genomic_DNA"/>
</dbReference>
<evidence type="ECO:0000313" key="2">
    <source>
        <dbReference type="Proteomes" id="UP001189624"/>
    </source>
</evidence>
<sequence length="72" mass="8111">MKVLSICRGKAKLGWLGYNAAINRLLVRGPIKTQSLGLVNAGNPRIIDYRGFMWRMDRDPYIQIVLSSTECA</sequence>
<evidence type="ECO:0000313" key="1">
    <source>
        <dbReference type="EMBL" id="CAJ1969579.1"/>
    </source>
</evidence>
<protein>
    <submittedName>
        <fullName evidence="1">Uncharacterized protein</fullName>
    </submittedName>
</protein>